<evidence type="ECO:0000313" key="3">
    <source>
        <dbReference type="Proteomes" id="UP000018559"/>
    </source>
</evidence>
<dbReference type="AlphaFoldDB" id="V7HYZ7"/>
<accession>V7HYZ7</accession>
<organism evidence="2 3">
    <name type="scientific">Ligilactobacillus equi DPC 6820</name>
    <dbReference type="NCBI Taxonomy" id="1392007"/>
    <lineage>
        <taxon>Bacteria</taxon>
        <taxon>Bacillati</taxon>
        <taxon>Bacillota</taxon>
        <taxon>Bacilli</taxon>
        <taxon>Lactobacillales</taxon>
        <taxon>Lactobacillaceae</taxon>
        <taxon>Ligilactobacillus</taxon>
    </lineage>
</organism>
<keyword evidence="1" id="KW-1133">Transmembrane helix</keyword>
<feature type="transmembrane region" description="Helical" evidence="1">
    <location>
        <begin position="25"/>
        <end position="47"/>
    </location>
</feature>
<keyword evidence="1" id="KW-0472">Membrane</keyword>
<dbReference type="Proteomes" id="UP000018559">
    <property type="component" value="Unassembled WGS sequence"/>
</dbReference>
<comment type="caution">
    <text evidence="2">The sequence shown here is derived from an EMBL/GenBank/DDBJ whole genome shotgun (WGS) entry which is preliminary data.</text>
</comment>
<keyword evidence="1" id="KW-0812">Transmembrane</keyword>
<keyword evidence="3" id="KW-1185">Reference proteome</keyword>
<proteinExistence type="predicted"/>
<reference evidence="2 3" key="1">
    <citation type="journal article" date="2014" name="Genome Announc.">
        <title>The Genome of the Predominant Equine Lactobacillus Species, Lactobacillus equi, Is Reflective of Its Lifestyle Adaptations to an Herbivorous Host.</title>
        <authorList>
            <person name="O'Donnell M.M."/>
            <person name="Harris H.M."/>
            <person name="O'Toole P.W."/>
            <person name="Ross R.P."/>
        </authorList>
    </citation>
    <scope>NUCLEOTIDE SEQUENCE [LARGE SCALE GENOMIC DNA]</scope>
    <source>
        <strain evidence="2 3">DPC 6820</strain>
    </source>
</reference>
<name>V7HYZ7_9LACO</name>
<sequence length="94" mass="10983">MVLGYDMKKGCNKNMYAQTKNKSKIRGIVIINLFLVILLGIFIFFGVQRFYQANERRLLQEDKMYLMESTRQKNQLVQTTFQLKIGAVTRLANS</sequence>
<evidence type="ECO:0000256" key="1">
    <source>
        <dbReference type="SAM" id="Phobius"/>
    </source>
</evidence>
<dbReference type="EMBL" id="AWWH01000010">
    <property type="protein sequence ID" value="ETA75112.1"/>
    <property type="molecule type" value="Genomic_DNA"/>
</dbReference>
<dbReference type="PATRIC" id="fig|1392007.3.peg.55"/>
<evidence type="ECO:0000313" key="2">
    <source>
        <dbReference type="EMBL" id="ETA75112.1"/>
    </source>
</evidence>
<protein>
    <submittedName>
        <fullName evidence="2">DSBA oxidoreductase</fullName>
    </submittedName>
</protein>
<gene>
    <name evidence="2" type="ORF">LEQ_1459</name>
</gene>